<proteinExistence type="predicted"/>
<protein>
    <submittedName>
        <fullName evidence="1">Uncharacterized protein</fullName>
    </submittedName>
</protein>
<sequence>MTFLWQLETGRICTSAVTLSCFENFYVLSEQFPDSNFSLLHVLYGKSASLKQVIQTTKSPCVELGATLSRQTHSKTEYADEPWIRTHDNSIQPKIDCANASCIYTFYFKLTS</sequence>
<dbReference type="AlphaFoldDB" id="A0A4Y2HZY6"/>
<dbReference type="Proteomes" id="UP000499080">
    <property type="component" value="Unassembled WGS sequence"/>
</dbReference>
<dbReference type="EMBL" id="BGPR01002255">
    <property type="protein sequence ID" value="GBM70499.1"/>
    <property type="molecule type" value="Genomic_DNA"/>
</dbReference>
<comment type="caution">
    <text evidence="1">The sequence shown here is derived from an EMBL/GenBank/DDBJ whole genome shotgun (WGS) entry which is preliminary data.</text>
</comment>
<evidence type="ECO:0000313" key="2">
    <source>
        <dbReference type="Proteomes" id="UP000499080"/>
    </source>
</evidence>
<reference evidence="1 2" key="1">
    <citation type="journal article" date="2019" name="Sci. Rep.">
        <title>Orb-weaving spider Araneus ventricosus genome elucidates the spidroin gene catalogue.</title>
        <authorList>
            <person name="Kono N."/>
            <person name="Nakamura H."/>
            <person name="Ohtoshi R."/>
            <person name="Moran D.A.P."/>
            <person name="Shinohara A."/>
            <person name="Yoshida Y."/>
            <person name="Fujiwara M."/>
            <person name="Mori M."/>
            <person name="Tomita M."/>
            <person name="Arakawa K."/>
        </authorList>
    </citation>
    <scope>NUCLEOTIDE SEQUENCE [LARGE SCALE GENOMIC DNA]</scope>
</reference>
<gene>
    <name evidence="1" type="ORF">AVEN_316_1</name>
</gene>
<evidence type="ECO:0000313" key="1">
    <source>
        <dbReference type="EMBL" id="GBM70499.1"/>
    </source>
</evidence>
<organism evidence="1 2">
    <name type="scientific">Araneus ventricosus</name>
    <name type="common">Orbweaver spider</name>
    <name type="synonym">Epeira ventricosa</name>
    <dbReference type="NCBI Taxonomy" id="182803"/>
    <lineage>
        <taxon>Eukaryota</taxon>
        <taxon>Metazoa</taxon>
        <taxon>Ecdysozoa</taxon>
        <taxon>Arthropoda</taxon>
        <taxon>Chelicerata</taxon>
        <taxon>Arachnida</taxon>
        <taxon>Araneae</taxon>
        <taxon>Araneomorphae</taxon>
        <taxon>Entelegynae</taxon>
        <taxon>Araneoidea</taxon>
        <taxon>Araneidae</taxon>
        <taxon>Araneus</taxon>
    </lineage>
</organism>
<keyword evidence="2" id="KW-1185">Reference proteome</keyword>
<name>A0A4Y2HZY6_ARAVE</name>
<accession>A0A4Y2HZY6</accession>